<gene>
    <name evidence="2" type="ORF">IEG06_05500</name>
</gene>
<keyword evidence="1" id="KW-0732">Signal</keyword>
<protein>
    <submittedName>
        <fullName evidence="2">DUF4270 domain-containing protein</fullName>
    </submittedName>
</protein>
<name>A0ABR8LXB4_9FLAO</name>
<feature type="chain" id="PRO_5046113685" evidence="1">
    <location>
        <begin position="25"/>
        <end position="544"/>
    </location>
</feature>
<reference evidence="2 3" key="1">
    <citation type="submission" date="2020-09" db="EMBL/GenBank/DDBJ databases">
        <title>Bacillus nautilus sp. nov., Chryseoglobus crepusculi sp. nov, and Psychrobacter noctis sp. nov., isolated from deep-sea sponges from the equatorial Atlantic.</title>
        <authorList>
            <person name="Stennett H.L."/>
            <person name="Williams S.E."/>
        </authorList>
    </citation>
    <scope>NUCLEOTIDE SEQUENCE [LARGE SCALE GENOMIC DNA]</scope>
    <source>
        <strain evidence="2 3">28M-24</strain>
    </source>
</reference>
<evidence type="ECO:0000313" key="2">
    <source>
        <dbReference type="EMBL" id="MBD3862897.1"/>
    </source>
</evidence>
<accession>A0ABR8LXB4</accession>
<evidence type="ECO:0000313" key="3">
    <source>
        <dbReference type="Proteomes" id="UP000627521"/>
    </source>
</evidence>
<organism evidence="2 3">
    <name type="scientific">Olleya marilimosa</name>
    <dbReference type="NCBI Taxonomy" id="272164"/>
    <lineage>
        <taxon>Bacteria</taxon>
        <taxon>Pseudomonadati</taxon>
        <taxon>Bacteroidota</taxon>
        <taxon>Flavobacteriia</taxon>
        <taxon>Flavobacteriales</taxon>
        <taxon>Flavobacteriaceae</taxon>
    </lineage>
</organism>
<dbReference type="Pfam" id="PF14092">
    <property type="entry name" value="DUF4270"/>
    <property type="match status" value="1"/>
</dbReference>
<proteinExistence type="predicted"/>
<dbReference type="RefSeq" id="WP_191099346.1">
    <property type="nucleotide sequence ID" value="NZ_JACXXF010000002.1"/>
</dbReference>
<dbReference type="Proteomes" id="UP000627521">
    <property type="component" value="Unassembled WGS sequence"/>
</dbReference>
<keyword evidence="3" id="KW-1185">Reference proteome</keyword>
<sequence>MKRFIINSIKPLVVLMIIAFTAIACDKDFVNVESDIRGAQNFTTNSKLFPFVAYNKKLEGVQTSGLSSNVLGIYNDPNYGSTAASFISQITPDNLAPDFGDNPSIVSVKLYLPYFSTVTETDEDGNSTYTLDSIYGNTTSPFKLSVYQSSYFLRNLDPETNFEEDQAYYSNAYTNLNLETFEEQLLYPADPNQTFTPSALEHVIQAEVEPGEDPEVEERLAPGIYVDLNDPSIVPTNYWEDILFTADGSANPAITNAADFKNFFRGLILKVEQIGTSVDGSLLFLDLTTNAKVEIKYEYDGEDAGDRETGTYTFNFNGNKFNTFKNLSNFTPLTDGNTTLGDDQLLLKGFEGSMTVLDLFNGNIIDENNATQDSWEYFKDKNGKWLINEANLNLYVDHSVSAGGTSEPDRIMVYDLKNNLPIIDYFVDATSNSTDPYNSKIIYSPKLERDNSGNGVKYKIRLTEHINNILLKDSTNTKLGIYVTNNINLFGTSKVFNTTDSDIVNIIPRSSVIAPEGTILYGNTPAVPENVRATFEIFYTEPEN</sequence>
<dbReference type="EMBL" id="JACXXH010000002">
    <property type="protein sequence ID" value="MBD3862897.1"/>
    <property type="molecule type" value="Genomic_DNA"/>
</dbReference>
<dbReference type="InterPro" id="IPR025366">
    <property type="entry name" value="DUF4270"/>
</dbReference>
<dbReference type="PROSITE" id="PS51257">
    <property type="entry name" value="PROKAR_LIPOPROTEIN"/>
    <property type="match status" value="1"/>
</dbReference>
<comment type="caution">
    <text evidence="2">The sequence shown here is derived from an EMBL/GenBank/DDBJ whole genome shotgun (WGS) entry which is preliminary data.</text>
</comment>
<evidence type="ECO:0000256" key="1">
    <source>
        <dbReference type="SAM" id="SignalP"/>
    </source>
</evidence>
<feature type="signal peptide" evidence="1">
    <location>
        <begin position="1"/>
        <end position="24"/>
    </location>
</feature>